<feature type="binding site" evidence="11">
    <location>
        <position position="146"/>
    </location>
    <ligand>
        <name>Zn(2+)</name>
        <dbReference type="ChEBI" id="CHEBI:29105"/>
        <note>catalytic</note>
    </ligand>
</feature>
<feature type="active site" description="Schiff-base intermediate with substrate" evidence="9">
    <location>
        <position position="215"/>
    </location>
</feature>
<dbReference type="Proteomes" id="UP000215086">
    <property type="component" value="Chromosome"/>
</dbReference>
<dbReference type="SMART" id="SM01004">
    <property type="entry name" value="ALAD"/>
    <property type="match status" value="1"/>
</dbReference>
<comment type="similarity">
    <text evidence="2 14">Belongs to the ALAD family.</text>
</comment>
<feature type="binding site" evidence="10">
    <location>
        <position position="225"/>
    </location>
    <ligand>
        <name>5-aminolevulinate</name>
        <dbReference type="ChEBI" id="CHEBI:356416"/>
        <label>1</label>
    </ligand>
</feature>
<dbReference type="PRINTS" id="PR00144">
    <property type="entry name" value="DALDHYDRTASE"/>
</dbReference>
<feature type="binding site" evidence="10">
    <location>
        <position position="335"/>
    </location>
    <ligand>
        <name>5-aminolevulinate</name>
        <dbReference type="ChEBI" id="CHEBI:356416"/>
        <label>2</label>
    </ligand>
</feature>
<dbReference type="InterPro" id="IPR001731">
    <property type="entry name" value="ALAD"/>
</dbReference>
<feature type="binding site" evidence="11">
    <location>
        <position position="136"/>
    </location>
    <ligand>
        <name>Zn(2+)</name>
        <dbReference type="ChEBI" id="CHEBI:29105"/>
        <note>catalytic</note>
    </ligand>
</feature>
<organism evidence="15 16">
    <name type="scientific">Thermogutta terrifontis</name>
    <dbReference type="NCBI Taxonomy" id="1331910"/>
    <lineage>
        <taxon>Bacteria</taxon>
        <taxon>Pseudomonadati</taxon>
        <taxon>Planctomycetota</taxon>
        <taxon>Planctomycetia</taxon>
        <taxon>Pirellulales</taxon>
        <taxon>Thermoguttaceae</taxon>
        <taxon>Thermogutta</taxon>
    </lineage>
</organism>
<dbReference type="RefSeq" id="WP_095416673.1">
    <property type="nucleotide sequence ID" value="NZ_CP018477.1"/>
</dbReference>
<evidence type="ECO:0000256" key="12">
    <source>
        <dbReference type="PIRSR" id="PIRSR001415-5"/>
    </source>
</evidence>
<dbReference type="KEGG" id="ttf:THTE_4456"/>
<reference evidence="15 16" key="1">
    <citation type="journal article" name="Front. Microbiol.">
        <title>Sugar Metabolism of the First Thermophilic Planctomycete Thermogutta terrifontis: Comparative Genomic and Transcriptomic Approaches.</title>
        <authorList>
            <person name="Elcheninov A.G."/>
            <person name="Menzel P."/>
            <person name="Gudbergsdottir S.R."/>
            <person name="Slesarev A.I."/>
            <person name="Kadnikov V.V."/>
            <person name="Krogh A."/>
            <person name="Bonch-Osmolovskaya E.A."/>
            <person name="Peng X."/>
            <person name="Kublanov I.V."/>
        </authorList>
    </citation>
    <scope>NUCLEOTIDE SEQUENCE [LARGE SCALE GENOMIC DNA]</scope>
    <source>
        <strain evidence="15 16">R1</strain>
    </source>
</reference>
<evidence type="ECO:0000256" key="9">
    <source>
        <dbReference type="PIRSR" id="PIRSR001415-1"/>
    </source>
</evidence>
<accession>A0A286RMD2</accession>
<evidence type="ECO:0000313" key="16">
    <source>
        <dbReference type="Proteomes" id="UP000215086"/>
    </source>
</evidence>
<dbReference type="GO" id="GO:0006782">
    <property type="term" value="P:protoporphyrinogen IX biosynthetic process"/>
    <property type="evidence" value="ECO:0007669"/>
    <property type="project" value="UniProtKB-UniPathway"/>
</dbReference>
<comment type="catalytic activity">
    <reaction evidence="8 13">
        <text>2 5-aminolevulinate = porphobilinogen + 2 H2O + H(+)</text>
        <dbReference type="Rhea" id="RHEA:24064"/>
        <dbReference type="ChEBI" id="CHEBI:15377"/>
        <dbReference type="ChEBI" id="CHEBI:15378"/>
        <dbReference type="ChEBI" id="CHEBI:58126"/>
        <dbReference type="ChEBI" id="CHEBI:356416"/>
        <dbReference type="EC" id="4.2.1.24"/>
    </reaction>
</comment>
<comment type="pathway">
    <text evidence="1">Porphyrin-containing compound metabolism; protoporphyrin-IX biosynthesis; coproporphyrinogen-III from 5-aminolevulinate: step 1/4.</text>
</comment>
<keyword evidence="16" id="KW-1185">Reference proteome</keyword>
<dbReference type="UniPathway" id="UPA00251">
    <property type="reaction ID" value="UER00318"/>
</dbReference>
<evidence type="ECO:0000256" key="2">
    <source>
        <dbReference type="ARBA" id="ARBA00008055"/>
    </source>
</evidence>
<name>A0A286RMD2_9BACT</name>
<dbReference type="InterPro" id="IPR013785">
    <property type="entry name" value="Aldolase_TIM"/>
</dbReference>
<evidence type="ECO:0000256" key="7">
    <source>
        <dbReference type="ARBA" id="ARBA00023244"/>
    </source>
</evidence>
<keyword evidence="5" id="KW-0350">Heme biosynthesis</keyword>
<evidence type="ECO:0000256" key="6">
    <source>
        <dbReference type="ARBA" id="ARBA00023239"/>
    </source>
</evidence>
<evidence type="ECO:0000256" key="10">
    <source>
        <dbReference type="PIRSR" id="PIRSR001415-2"/>
    </source>
</evidence>
<dbReference type="PANTHER" id="PTHR11458:SF0">
    <property type="entry name" value="DELTA-AMINOLEVULINIC ACID DEHYDRATASE"/>
    <property type="match status" value="1"/>
</dbReference>
<evidence type="ECO:0000313" key="15">
    <source>
        <dbReference type="EMBL" id="ASV77057.1"/>
    </source>
</evidence>
<evidence type="ECO:0000256" key="1">
    <source>
        <dbReference type="ARBA" id="ARBA00004694"/>
    </source>
</evidence>
<evidence type="ECO:0000256" key="13">
    <source>
        <dbReference type="RuleBase" id="RU000515"/>
    </source>
</evidence>
<feature type="binding site" evidence="10">
    <location>
        <position position="237"/>
    </location>
    <ligand>
        <name>5-aminolevulinate</name>
        <dbReference type="ChEBI" id="CHEBI:356416"/>
        <label>1</label>
    </ligand>
</feature>
<dbReference type="AlphaFoldDB" id="A0A286RMD2"/>
<feature type="binding site" evidence="11">
    <location>
        <position position="138"/>
    </location>
    <ligand>
        <name>Zn(2+)</name>
        <dbReference type="ChEBI" id="CHEBI:29105"/>
        <note>catalytic</note>
    </ligand>
</feature>
<dbReference type="OrthoDB" id="9805001at2"/>
<feature type="active site" description="Schiff-base intermediate with substrate" evidence="9">
    <location>
        <position position="269"/>
    </location>
</feature>
<evidence type="ECO:0000256" key="11">
    <source>
        <dbReference type="PIRSR" id="PIRSR001415-3"/>
    </source>
</evidence>
<dbReference type="GO" id="GO:0005829">
    <property type="term" value="C:cytosol"/>
    <property type="evidence" value="ECO:0007669"/>
    <property type="project" value="TreeGrafter"/>
</dbReference>
<feature type="binding site" evidence="12">
    <location>
        <position position="254"/>
    </location>
    <ligand>
        <name>Mg(2+)</name>
        <dbReference type="ChEBI" id="CHEBI:18420"/>
    </ligand>
</feature>
<dbReference type="PIRSF" id="PIRSF001415">
    <property type="entry name" value="Porphbilin_synth"/>
    <property type="match status" value="1"/>
</dbReference>
<keyword evidence="11" id="KW-0862">Zinc</keyword>
<dbReference type="EMBL" id="CP018477">
    <property type="protein sequence ID" value="ASV77057.1"/>
    <property type="molecule type" value="Genomic_DNA"/>
</dbReference>
<dbReference type="EC" id="4.2.1.24" evidence="3 13"/>
<dbReference type="SUPFAM" id="SSF51569">
    <property type="entry name" value="Aldolase"/>
    <property type="match status" value="1"/>
</dbReference>
<gene>
    <name evidence="15" type="ORF">THTE_4456</name>
</gene>
<dbReference type="NCBIfam" id="NF006762">
    <property type="entry name" value="PRK09283.1"/>
    <property type="match status" value="1"/>
</dbReference>
<protein>
    <recommendedName>
        <fullName evidence="4 13">Delta-aminolevulinic acid dehydratase</fullName>
        <ecNumber evidence="3 13">4.2.1.24</ecNumber>
    </recommendedName>
</protein>
<dbReference type="Pfam" id="PF00490">
    <property type="entry name" value="ALAD"/>
    <property type="match status" value="1"/>
</dbReference>
<keyword evidence="6 13" id="KW-0456">Lyase</keyword>
<feature type="binding site" evidence="10">
    <location>
        <position position="296"/>
    </location>
    <ligand>
        <name>5-aminolevulinate</name>
        <dbReference type="ChEBI" id="CHEBI:356416"/>
        <label>2</label>
    </ligand>
</feature>
<dbReference type="PROSITE" id="PS00169">
    <property type="entry name" value="D_ALA_DEHYDRATASE"/>
    <property type="match status" value="1"/>
</dbReference>
<proteinExistence type="inferred from homology"/>
<sequence length="346" mass="38167">MGATPARRLIIERCRAAGFPTVRMRRLRYHPAIRQLVQTVRLDPGRWILPLFVHARSEHRVPISSMPGHDQLSLDALREEIEEVRRLGLGGVLLFGIPDHKDPLGSDATSEQGIICRAIRVIKEIAPELLVITDECFCEYTSHGHCGALGKAGAHDTVDNDQTLRMLGWQAVAHARAGADMVAPSGMMDGMVGAIRQALDQAGFTHVPIMSYSAKYASAFYGPFREAAESAPQFGDRRSYQMDPAAAAEQALREVELDLAEGADIVMVKPATSYLDIIRLVKERFPGVPVAAYNVSGEYSMVWAAAEKGWLDLQRVALEMLTAIHRAGADIIITYWAKQAVKWLKQ</sequence>
<evidence type="ECO:0000256" key="14">
    <source>
        <dbReference type="RuleBase" id="RU004161"/>
    </source>
</evidence>
<evidence type="ECO:0000256" key="8">
    <source>
        <dbReference type="ARBA" id="ARBA00047651"/>
    </source>
</evidence>
<dbReference type="GO" id="GO:0004655">
    <property type="term" value="F:porphobilinogen synthase activity"/>
    <property type="evidence" value="ECO:0007669"/>
    <property type="project" value="UniProtKB-EC"/>
</dbReference>
<dbReference type="Gene3D" id="3.20.20.70">
    <property type="entry name" value="Aldolase class I"/>
    <property type="match status" value="1"/>
</dbReference>
<dbReference type="CDD" id="cd00384">
    <property type="entry name" value="ALAD_PBGS"/>
    <property type="match status" value="1"/>
</dbReference>
<keyword evidence="11" id="KW-0479">Metal-binding</keyword>
<keyword evidence="12" id="KW-0460">Magnesium</keyword>
<dbReference type="PANTHER" id="PTHR11458">
    <property type="entry name" value="DELTA-AMINOLEVULINIC ACID DEHYDRATASE"/>
    <property type="match status" value="1"/>
</dbReference>
<dbReference type="FunFam" id="3.20.20.70:FF:000019">
    <property type="entry name" value="Delta-aminolevulinic acid dehydratase"/>
    <property type="match status" value="1"/>
</dbReference>
<keyword evidence="7 13" id="KW-0627">Porphyrin biosynthesis</keyword>
<dbReference type="InterPro" id="IPR030656">
    <property type="entry name" value="ALAD_AS"/>
</dbReference>
<dbReference type="GO" id="GO:0008270">
    <property type="term" value="F:zinc ion binding"/>
    <property type="evidence" value="ECO:0007669"/>
    <property type="project" value="TreeGrafter"/>
</dbReference>
<evidence type="ECO:0000256" key="3">
    <source>
        <dbReference type="ARBA" id="ARBA00012053"/>
    </source>
</evidence>
<evidence type="ECO:0000256" key="5">
    <source>
        <dbReference type="ARBA" id="ARBA00023133"/>
    </source>
</evidence>
<evidence type="ECO:0000256" key="4">
    <source>
        <dbReference type="ARBA" id="ARBA00020771"/>
    </source>
</evidence>
<comment type="subunit">
    <text evidence="13">Homooctamer.</text>
</comment>